<evidence type="ECO:0000256" key="1">
    <source>
        <dbReference type="ARBA" id="ARBA00004606"/>
    </source>
</evidence>
<dbReference type="PANTHER" id="PTHR19297">
    <property type="entry name" value="GLYCOSYLTRANSFERASE 14 FAMILY MEMBER"/>
    <property type="match status" value="1"/>
</dbReference>
<evidence type="ECO:0000256" key="7">
    <source>
        <dbReference type="ARBA" id="ARBA00022989"/>
    </source>
</evidence>
<keyword evidence="3" id="KW-0328">Glycosyltransferase</keyword>
<comment type="pathway">
    <text evidence="2">Protein modification; protein glycosylation.</text>
</comment>
<dbReference type="WBParaSite" id="nRc.2.0.1.t25062-RA">
    <property type="protein sequence ID" value="nRc.2.0.1.t25062-RA"/>
    <property type="gene ID" value="nRc.2.0.1.g25062"/>
</dbReference>
<evidence type="ECO:0000256" key="10">
    <source>
        <dbReference type="ARBA" id="ARBA00038150"/>
    </source>
</evidence>
<dbReference type="AlphaFoldDB" id="A0A915JGF9"/>
<evidence type="ECO:0000313" key="12">
    <source>
        <dbReference type="Proteomes" id="UP000887565"/>
    </source>
</evidence>
<keyword evidence="8 11" id="KW-0472">Membrane</keyword>
<keyword evidence="9" id="KW-0325">Glycoprotein</keyword>
<evidence type="ECO:0000256" key="11">
    <source>
        <dbReference type="SAM" id="Phobius"/>
    </source>
</evidence>
<sequence>MEYSYDKKSWFATNQNFYYCVYSHIHYDSQNSGKMKIDRLIGRIFCERRILIWKLYILLIILTCAGLIYHTYDFTFSVSDQFSTYVWHQRRLYFVGDGNPGALLKVHGDLLLDILNNGVSDVDSIASSATNGPFANQPTFNWCPKTDDFTYLSVDFPENATIWPDCGKIFDNDREEIKFSSQWSSPCELTNEQVANLSDDCRSMYDIFHFDPQVYTLEMKAANFTVYPLAFVILAGEKYAHQVYRLMSQIYRPWNAYCINLDDDGSADFKRAMKNLDKCFANIIMPKKFLNIKWASSTILESTMDCLQLLNDYDSALPWRYVQFVSWNDFPLRTMNEMVRIVKILNGSQDSELTRVYSLGLTSIKSLHTLHRYEKFHQDADIDEKRKNVAKPVPPGDLVVYKGSMAATLSREFVHYVFADKTARRFFDWCKSTYAPEEHYWSTLIHNRHANAPGPFPSSCLPYYEFKKKAKPFISRHQVWYHGCKGKLTSGSCVFGVGDLPALISKKELFAHKLYMKFQPAAYYCMSKLYFDRTLNSNNLGVGRNDSWLSNNFDEEFYSNLPSVRYHRMEDKSNFTC</sequence>
<dbReference type="OMA" id="FCERRIL"/>
<evidence type="ECO:0000256" key="2">
    <source>
        <dbReference type="ARBA" id="ARBA00004922"/>
    </source>
</evidence>
<evidence type="ECO:0000256" key="5">
    <source>
        <dbReference type="ARBA" id="ARBA00022692"/>
    </source>
</evidence>
<feature type="transmembrane region" description="Helical" evidence="11">
    <location>
        <begin position="51"/>
        <end position="72"/>
    </location>
</feature>
<evidence type="ECO:0000256" key="6">
    <source>
        <dbReference type="ARBA" id="ARBA00022968"/>
    </source>
</evidence>
<protein>
    <submittedName>
        <fullName evidence="13">Uncharacterized protein</fullName>
    </submittedName>
</protein>
<keyword evidence="6" id="KW-0735">Signal-anchor</keyword>
<comment type="subcellular location">
    <subcellularLocation>
        <location evidence="1">Membrane</location>
        <topology evidence="1">Single-pass type II membrane protein</topology>
    </subcellularLocation>
</comment>
<dbReference type="InterPro" id="IPR003406">
    <property type="entry name" value="Glyco_trans_14"/>
</dbReference>
<proteinExistence type="inferred from homology"/>
<dbReference type="Pfam" id="PF02485">
    <property type="entry name" value="Branch"/>
    <property type="match status" value="1"/>
</dbReference>
<keyword evidence="7 11" id="KW-1133">Transmembrane helix</keyword>
<keyword evidence="5 11" id="KW-0812">Transmembrane</keyword>
<dbReference type="Proteomes" id="UP000887565">
    <property type="component" value="Unplaced"/>
</dbReference>
<evidence type="ECO:0000256" key="4">
    <source>
        <dbReference type="ARBA" id="ARBA00022679"/>
    </source>
</evidence>
<keyword evidence="12" id="KW-1185">Reference proteome</keyword>
<evidence type="ECO:0000313" key="13">
    <source>
        <dbReference type="WBParaSite" id="nRc.2.0.1.t25062-RA"/>
    </source>
</evidence>
<evidence type="ECO:0000256" key="8">
    <source>
        <dbReference type="ARBA" id="ARBA00023136"/>
    </source>
</evidence>
<evidence type="ECO:0000256" key="3">
    <source>
        <dbReference type="ARBA" id="ARBA00022676"/>
    </source>
</evidence>
<dbReference type="GO" id="GO:0008375">
    <property type="term" value="F:acetylglucosaminyltransferase activity"/>
    <property type="evidence" value="ECO:0007669"/>
    <property type="project" value="TreeGrafter"/>
</dbReference>
<dbReference type="PANTHER" id="PTHR19297:SF185">
    <property type="entry name" value="BETA-1,3-GALACTOSYL-O-GLYCOSYL-GLYCOPROTEIN BETA-1,6-N-ACETYLGLUCOSAMINYLTRANSFERASE 3"/>
    <property type="match status" value="1"/>
</dbReference>
<reference evidence="13" key="1">
    <citation type="submission" date="2022-11" db="UniProtKB">
        <authorList>
            <consortium name="WormBaseParasite"/>
        </authorList>
    </citation>
    <scope>IDENTIFICATION</scope>
</reference>
<dbReference type="GO" id="GO:0016020">
    <property type="term" value="C:membrane"/>
    <property type="evidence" value="ECO:0007669"/>
    <property type="project" value="UniProtKB-SubCell"/>
</dbReference>
<accession>A0A915JGF9</accession>
<comment type="similarity">
    <text evidence="10">Belongs to the glycosyltransferase 14 family.</text>
</comment>
<organism evidence="12 13">
    <name type="scientific">Romanomermis culicivorax</name>
    <name type="common">Nematode worm</name>
    <dbReference type="NCBI Taxonomy" id="13658"/>
    <lineage>
        <taxon>Eukaryota</taxon>
        <taxon>Metazoa</taxon>
        <taxon>Ecdysozoa</taxon>
        <taxon>Nematoda</taxon>
        <taxon>Enoplea</taxon>
        <taxon>Dorylaimia</taxon>
        <taxon>Mermithida</taxon>
        <taxon>Mermithoidea</taxon>
        <taxon>Mermithidae</taxon>
        <taxon>Romanomermis</taxon>
    </lineage>
</organism>
<evidence type="ECO:0000256" key="9">
    <source>
        <dbReference type="ARBA" id="ARBA00023180"/>
    </source>
</evidence>
<name>A0A915JGF9_ROMCU</name>
<keyword evidence="4" id="KW-0808">Transferase</keyword>